<accession>A0A3S9H9X7</accession>
<dbReference type="SUPFAM" id="SSF56784">
    <property type="entry name" value="HAD-like"/>
    <property type="match status" value="1"/>
</dbReference>
<gene>
    <name evidence="1" type="ORF">EJN90_04580</name>
</gene>
<dbReference type="EMBL" id="CP034465">
    <property type="protein sequence ID" value="AZP04003.1"/>
    <property type="molecule type" value="Genomic_DNA"/>
</dbReference>
<dbReference type="SFLD" id="SFLDS00003">
    <property type="entry name" value="Haloacid_Dehalogenase"/>
    <property type="match status" value="1"/>
</dbReference>
<dbReference type="RefSeq" id="WP_126109081.1">
    <property type="nucleotide sequence ID" value="NZ_CP034465.1"/>
</dbReference>
<sequence length="278" mass="30518">MTIKAIVLDMDGTLLTSRKTISSKTKEALMDAQKNGVKVILASGRPTLGMWEAAKELDLASNNGFILSYNGSMVTDCSTNEVLFNQPMNVAVGQDMLNHLKKFDVIPMIVKDTHLFVNDVYEFIEGMTEEPFNVIKYEADIGTFKLCEVEDLATFANYPLNKILVAGHPAYLEEVHQEIFQPFQDVATGVFSAPFYFELTAKNISKANALDSVLSAHDISASEVISFGDSQNDRSIIDYAGIGVAMGNAIDEIKEAADYVTLSNDEDGIALALEKFFV</sequence>
<dbReference type="InterPro" id="IPR006379">
    <property type="entry name" value="HAD-SF_hydro_IIB"/>
</dbReference>
<dbReference type="InterPro" id="IPR036412">
    <property type="entry name" value="HAD-like_sf"/>
</dbReference>
<keyword evidence="2" id="KW-1185">Reference proteome</keyword>
<dbReference type="PROSITE" id="PS01228">
    <property type="entry name" value="COF_1"/>
    <property type="match status" value="1"/>
</dbReference>
<dbReference type="PANTHER" id="PTHR10000">
    <property type="entry name" value="PHOSPHOSERINE PHOSPHATASE"/>
    <property type="match status" value="1"/>
</dbReference>
<dbReference type="InterPro" id="IPR023214">
    <property type="entry name" value="HAD_sf"/>
</dbReference>
<reference evidence="2" key="1">
    <citation type="submission" date="2018-12" db="EMBL/GenBank/DDBJ databases">
        <title>Complete genome sequencing of Jeotgalibaca sp. H21T32.</title>
        <authorList>
            <person name="Bae J.-W."/>
            <person name="Lee S.-Y."/>
        </authorList>
    </citation>
    <scope>NUCLEOTIDE SEQUENCE [LARGE SCALE GENOMIC DNA]</scope>
    <source>
        <strain evidence="2">H21T32</strain>
    </source>
</reference>
<dbReference type="KEGG" id="jeh:EJN90_04580"/>
<dbReference type="GO" id="GO:0000287">
    <property type="term" value="F:magnesium ion binding"/>
    <property type="evidence" value="ECO:0007669"/>
    <property type="project" value="TreeGrafter"/>
</dbReference>
<dbReference type="GO" id="GO:0005829">
    <property type="term" value="C:cytosol"/>
    <property type="evidence" value="ECO:0007669"/>
    <property type="project" value="TreeGrafter"/>
</dbReference>
<dbReference type="InterPro" id="IPR000150">
    <property type="entry name" value="Cof"/>
</dbReference>
<name>A0A3S9H9X7_9LACT</name>
<dbReference type="Gene3D" id="3.30.1240.10">
    <property type="match status" value="1"/>
</dbReference>
<dbReference type="SFLD" id="SFLDG01144">
    <property type="entry name" value="C2.B.4:_PGP_Like"/>
    <property type="match status" value="1"/>
</dbReference>
<dbReference type="CDD" id="cd07516">
    <property type="entry name" value="HAD_Pase"/>
    <property type="match status" value="1"/>
</dbReference>
<dbReference type="AlphaFoldDB" id="A0A3S9H9X7"/>
<proteinExistence type="predicted"/>
<protein>
    <submittedName>
        <fullName evidence="1">HAD family phosphatase</fullName>
    </submittedName>
</protein>
<dbReference type="Pfam" id="PF08282">
    <property type="entry name" value="Hydrolase_3"/>
    <property type="match status" value="1"/>
</dbReference>
<evidence type="ECO:0000313" key="1">
    <source>
        <dbReference type="EMBL" id="AZP04003.1"/>
    </source>
</evidence>
<dbReference type="PANTHER" id="PTHR10000:SF8">
    <property type="entry name" value="HAD SUPERFAMILY HYDROLASE-LIKE, TYPE 3"/>
    <property type="match status" value="1"/>
</dbReference>
<dbReference type="PROSITE" id="PS01229">
    <property type="entry name" value="COF_2"/>
    <property type="match status" value="1"/>
</dbReference>
<dbReference type="NCBIfam" id="TIGR00099">
    <property type="entry name" value="Cof-subfamily"/>
    <property type="match status" value="1"/>
</dbReference>
<dbReference type="GO" id="GO:0016791">
    <property type="term" value="F:phosphatase activity"/>
    <property type="evidence" value="ECO:0007669"/>
    <property type="project" value="TreeGrafter"/>
</dbReference>
<dbReference type="Gene3D" id="3.40.50.1000">
    <property type="entry name" value="HAD superfamily/HAD-like"/>
    <property type="match status" value="1"/>
</dbReference>
<dbReference type="OrthoDB" id="9790031at2"/>
<dbReference type="SFLD" id="SFLDG01140">
    <property type="entry name" value="C2.B:_Phosphomannomutase_and_P"/>
    <property type="match status" value="1"/>
</dbReference>
<dbReference type="NCBIfam" id="TIGR01484">
    <property type="entry name" value="HAD-SF-IIB"/>
    <property type="match status" value="1"/>
</dbReference>
<dbReference type="Proteomes" id="UP000273326">
    <property type="component" value="Chromosome"/>
</dbReference>
<evidence type="ECO:0000313" key="2">
    <source>
        <dbReference type="Proteomes" id="UP000273326"/>
    </source>
</evidence>
<dbReference type="PRINTS" id="PR00119">
    <property type="entry name" value="CATATPASE"/>
</dbReference>
<organism evidence="1 2">
    <name type="scientific">Jeotgalibaca ciconiae</name>
    <dbReference type="NCBI Taxonomy" id="2496265"/>
    <lineage>
        <taxon>Bacteria</taxon>
        <taxon>Bacillati</taxon>
        <taxon>Bacillota</taxon>
        <taxon>Bacilli</taxon>
        <taxon>Lactobacillales</taxon>
        <taxon>Carnobacteriaceae</taxon>
        <taxon>Jeotgalibaca</taxon>
    </lineage>
</organism>